<keyword evidence="2" id="KW-0472">Membrane</keyword>
<dbReference type="STRING" id="246404.A0A507FQH7"/>
<evidence type="ECO:0000313" key="3">
    <source>
        <dbReference type="EMBL" id="TPX77960.1"/>
    </source>
</evidence>
<name>A0A507FQH7_9FUNG</name>
<dbReference type="Proteomes" id="UP000320333">
    <property type="component" value="Unassembled WGS sequence"/>
</dbReference>
<gene>
    <name evidence="3" type="ORF">CcCBS67573_g00765</name>
</gene>
<evidence type="ECO:0000313" key="4">
    <source>
        <dbReference type="Proteomes" id="UP000320333"/>
    </source>
</evidence>
<dbReference type="AlphaFoldDB" id="A0A507FQH7"/>
<keyword evidence="4" id="KW-1185">Reference proteome</keyword>
<dbReference type="OrthoDB" id="20273at2759"/>
<dbReference type="EMBL" id="QEAP01000011">
    <property type="protein sequence ID" value="TPX77960.1"/>
    <property type="molecule type" value="Genomic_DNA"/>
</dbReference>
<proteinExistence type="predicted"/>
<reference evidence="3 4" key="1">
    <citation type="journal article" date="2019" name="Sci. Rep.">
        <title>Comparative genomics of chytrid fungi reveal insights into the obligate biotrophic and pathogenic lifestyle of Synchytrium endobioticum.</title>
        <authorList>
            <person name="van de Vossenberg B.T.L.H."/>
            <person name="Warris S."/>
            <person name="Nguyen H.D.T."/>
            <person name="van Gent-Pelzer M.P.E."/>
            <person name="Joly D.L."/>
            <person name="van de Geest H.C."/>
            <person name="Bonants P.J.M."/>
            <person name="Smith D.S."/>
            <person name="Levesque C.A."/>
            <person name="van der Lee T.A.J."/>
        </authorList>
    </citation>
    <scope>NUCLEOTIDE SEQUENCE [LARGE SCALE GENOMIC DNA]</scope>
    <source>
        <strain evidence="3 4">CBS 675.73</strain>
    </source>
</reference>
<sequence>MDPRARRNSAIGSQRTSGKFDDDRKTLVRQSADVEQSVTQNSRRKICLCFRTRRGCIVTIAFLILTLLSALGVAAYLLYPRIPTISISEPYVPAEKTADAVRVTGNLLQANETNPFIVEIQLFVNVTVYSPNRINIPTNAILFRGTLLGPDNKTPIRSATGTGEDDGPRVLGQTNRTNFLSMRETSFVMPLSLSYGVTDAAVALGTSDVALMLLTERCTGQSGVDSRLFIGYTVSVDLSILTWTGFKPSVSGKTAFKCPNIVALVKSKSGEVGASGGVGGLLSAAVSGGVSGLSALLGF</sequence>
<protein>
    <recommendedName>
        <fullName evidence="5">Late embryogenesis abundant protein LEA-2 subgroup domain-containing protein</fullName>
    </recommendedName>
</protein>
<keyword evidence="2" id="KW-0812">Transmembrane</keyword>
<feature type="region of interest" description="Disordered" evidence="1">
    <location>
        <begin position="1"/>
        <end position="23"/>
    </location>
</feature>
<comment type="caution">
    <text evidence="3">The sequence shown here is derived from an EMBL/GenBank/DDBJ whole genome shotgun (WGS) entry which is preliminary data.</text>
</comment>
<feature type="transmembrane region" description="Helical" evidence="2">
    <location>
        <begin position="55"/>
        <end position="79"/>
    </location>
</feature>
<evidence type="ECO:0000256" key="1">
    <source>
        <dbReference type="SAM" id="MobiDB-lite"/>
    </source>
</evidence>
<evidence type="ECO:0008006" key="5">
    <source>
        <dbReference type="Google" id="ProtNLM"/>
    </source>
</evidence>
<organism evidence="3 4">
    <name type="scientific">Chytriomyces confervae</name>
    <dbReference type="NCBI Taxonomy" id="246404"/>
    <lineage>
        <taxon>Eukaryota</taxon>
        <taxon>Fungi</taxon>
        <taxon>Fungi incertae sedis</taxon>
        <taxon>Chytridiomycota</taxon>
        <taxon>Chytridiomycota incertae sedis</taxon>
        <taxon>Chytridiomycetes</taxon>
        <taxon>Chytridiales</taxon>
        <taxon>Chytriomycetaceae</taxon>
        <taxon>Chytriomyces</taxon>
    </lineage>
</organism>
<accession>A0A507FQH7</accession>
<keyword evidence="2" id="KW-1133">Transmembrane helix</keyword>
<evidence type="ECO:0000256" key="2">
    <source>
        <dbReference type="SAM" id="Phobius"/>
    </source>
</evidence>